<comment type="caution">
    <text evidence="2">The sequence shown here is derived from an EMBL/GenBank/DDBJ whole genome shotgun (WGS) entry which is preliminary data.</text>
</comment>
<keyword evidence="3" id="KW-1185">Reference proteome</keyword>
<dbReference type="Proteomes" id="UP000235965">
    <property type="component" value="Unassembled WGS sequence"/>
</dbReference>
<organism evidence="2 3">
    <name type="scientific">Cryptotermes secundus</name>
    <dbReference type="NCBI Taxonomy" id="105785"/>
    <lineage>
        <taxon>Eukaryota</taxon>
        <taxon>Metazoa</taxon>
        <taxon>Ecdysozoa</taxon>
        <taxon>Arthropoda</taxon>
        <taxon>Hexapoda</taxon>
        <taxon>Insecta</taxon>
        <taxon>Pterygota</taxon>
        <taxon>Neoptera</taxon>
        <taxon>Polyneoptera</taxon>
        <taxon>Dictyoptera</taxon>
        <taxon>Blattodea</taxon>
        <taxon>Blattoidea</taxon>
        <taxon>Termitoidae</taxon>
        <taxon>Kalotermitidae</taxon>
        <taxon>Cryptotermitinae</taxon>
        <taxon>Cryptotermes</taxon>
    </lineage>
</organism>
<dbReference type="AlphaFoldDB" id="A0A2J7Q9R9"/>
<protein>
    <submittedName>
        <fullName evidence="2">Uncharacterized protein</fullName>
    </submittedName>
</protein>
<dbReference type="EMBL" id="NEVH01016344">
    <property type="protein sequence ID" value="PNF25322.1"/>
    <property type="molecule type" value="Genomic_DNA"/>
</dbReference>
<feature type="region of interest" description="Disordered" evidence="1">
    <location>
        <begin position="35"/>
        <end position="68"/>
    </location>
</feature>
<evidence type="ECO:0000313" key="3">
    <source>
        <dbReference type="Proteomes" id="UP000235965"/>
    </source>
</evidence>
<accession>A0A2J7Q9R9</accession>
<dbReference type="InParanoid" id="A0A2J7Q9R9"/>
<name>A0A2J7Q9R9_9NEOP</name>
<sequence>MKLTTSKFSCMFTELEEGSVYLYLRCFLLIGPPELEMVPPRPDKPRGDPGEDSNPSDVDGVFPSIASL</sequence>
<evidence type="ECO:0000256" key="1">
    <source>
        <dbReference type="SAM" id="MobiDB-lite"/>
    </source>
</evidence>
<reference evidence="2 3" key="1">
    <citation type="submission" date="2017-12" db="EMBL/GenBank/DDBJ databases">
        <title>Hemimetabolous genomes reveal molecular basis of termite eusociality.</title>
        <authorList>
            <person name="Harrison M.C."/>
            <person name="Jongepier E."/>
            <person name="Robertson H.M."/>
            <person name="Arning N."/>
            <person name="Bitard-Feildel T."/>
            <person name="Chao H."/>
            <person name="Childers C.P."/>
            <person name="Dinh H."/>
            <person name="Doddapaneni H."/>
            <person name="Dugan S."/>
            <person name="Gowin J."/>
            <person name="Greiner C."/>
            <person name="Han Y."/>
            <person name="Hu H."/>
            <person name="Hughes D.S.T."/>
            <person name="Huylmans A.-K."/>
            <person name="Kemena C."/>
            <person name="Kremer L.P.M."/>
            <person name="Lee S.L."/>
            <person name="Lopez-Ezquerra A."/>
            <person name="Mallet L."/>
            <person name="Monroy-Kuhn J.M."/>
            <person name="Moser A."/>
            <person name="Murali S.C."/>
            <person name="Muzny D.M."/>
            <person name="Otani S."/>
            <person name="Piulachs M.-D."/>
            <person name="Poelchau M."/>
            <person name="Qu J."/>
            <person name="Schaub F."/>
            <person name="Wada-Katsumata A."/>
            <person name="Worley K.C."/>
            <person name="Xie Q."/>
            <person name="Ylla G."/>
            <person name="Poulsen M."/>
            <person name="Gibbs R.A."/>
            <person name="Schal C."/>
            <person name="Richards S."/>
            <person name="Belles X."/>
            <person name="Korb J."/>
            <person name="Bornberg-Bauer E."/>
        </authorList>
    </citation>
    <scope>NUCLEOTIDE SEQUENCE [LARGE SCALE GENOMIC DNA]</scope>
    <source>
        <tissue evidence="2">Whole body</tissue>
    </source>
</reference>
<proteinExistence type="predicted"/>
<gene>
    <name evidence="2" type="ORF">B7P43_G10941</name>
</gene>
<evidence type="ECO:0000313" key="2">
    <source>
        <dbReference type="EMBL" id="PNF25322.1"/>
    </source>
</evidence>